<keyword evidence="1" id="KW-0805">Transcription regulation</keyword>
<dbReference type="RefSeq" id="WP_108923875.1">
    <property type="nucleotide sequence ID" value="NZ_BFCH01000018.1"/>
</dbReference>
<dbReference type="Proteomes" id="UP001139505">
    <property type="component" value="Unassembled WGS sequence"/>
</dbReference>
<name>A0AA37PKY5_9MYCO</name>
<dbReference type="PANTHER" id="PTHR30055:SF234">
    <property type="entry name" value="HTH-TYPE TRANSCRIPTIONAL REGULATOR BETI"/>
    <property type="match status" value="1"/>
</dbReference>
<evidence type="ECO:0000256" key="4">
    <source>
        <dbReference type="PROSITE-ProRule" id="PRU00335"/>
    </source>
</evidence>
<dbReference type="InterPro" id="IPR036271">
    <property type="entry name" value="Tet_transcr_reg_TetR-rel_C_sf"/>
</dbReference>
<feature type="domain" description="HTH tetR-type" evidence="5">
    <location>
        <begin position="4"/>
        <end position="64"/>
    </location>
</feature>
<dbReference type="InterPro" id="IPR009057">
    <property type="entry name" value="Homeodomain-like_sf"/>
</dbReference>
<dbReference type="Proteomes" id="UP000245060">
    <property type="component" value="Unassembled WGS sequence"/>
</dbReference>
<dbReference type="Gene3D" id="1.10.357.10">
    <property type="entry name" value="Tetracycline Repressor, domain 2"/>
    <property type="match status" value="1"/>
</dbReference>
<dbReference type="SUPFAM" id="SSF46689">
    <property type="entry name" value="Homeodomain-like"/>
    <property type="match status" value="1"/>
</dbReference>
<dbReference type="GO" id="GO:0000976">
    <property type="term" value="F:transcription cis-regulatory region binding"/>
    <property type="evidence" value="ECO:0007669"/>
    <property type="project" value="TreeGrafter"/>
</dbReference>
<evidence type="ECO:0000313" key="7">
    <source>
        <dbReference type="EMBL" id="GKU71403.1"/>
    </source>
</evidence>
<dbReference type="InterPro" id="IPR001647">
    <property type="entry name" value="HTH_TetR"/>
</dbReference>
<reference evidence="7" key="4">
    <citation type="submission" date="2022-04" db="EMBL/GenBank/DDBJ databases">
        <authorList>
            <person name="Komine T."/>
            <person name="Fukano H."/>
            <person name="Wada S."/>
        </authorList>
    </citation>
    <scope>NUCLEOTIDE SEQUENCE</scope>
    <source>
        <strain evidence="7">NJB18185</strain>
    </source>
</reference>
<keyword evidence="8" id="KW-1185">Reference proteome</keyword>
<dbReference type="PANTHER" id="PTHR30055">
    <property type="entry name" value="HTH-TYPE TRANSCRIPTIONAL REGULATOR RUTR"/>
    <property type="match status" value="1"/>
</dbReference>
<feature type="DNA-binding region" description="H-T-H motif" evidence="4">
    <location>
        <begin position="27"/>
        <end position="46"/>
    </location>
</feature>
<dbReference type="GO" id="GO:0003700">
    <property type="term" value="F:DNA-binding transcription factor activity"/>
    <property type="evidence" value="ECO:0007669"/>
    <property type="project" value="TreeGrafter"/>
</dbReference>
<evidence type="ECO:0000256" key="3">
    <source>
        <dbReference type="ARBA" id="ARBA00023163"/>
    </source>
</evidence>
<keyword evidence="3" id="KW-0804">Transcription</keyword>
<dbReference type="EMBL" id="BQYH01000005">
    <property type="protein sequence ID" value="GKU71403.1"/>
    <property type="molecule type" value="Genomic_DNA"/>
</dbReference>
<comment type="caution">
    <text evidence="7">The sequence shown here is derived from an EMBL/GenBank/DDBJ whole genome shotgun (WGS) entry which is preliminary data.</text>
</comment>
<protein>
    <submittedName>
        <fullName evidence="7">TetR family transcriptional regulator</fullName>
    </submittedName>
</protein>
<dbReference type="SUPFAM" id="SSF48498">
    <property type="entry name" value="Tetracyclin repressor-like, C-terminal domain"/>
    <property type="match status" value="1"/>
</dbReference>
<gene>
    <name evidence="6" type="ORF">MmonteBS_35220</name>
    <name evidence="7" type="ORF">NJB18185_11790</name>
</gene>
<dbReference type="InterPro" id="IPR050109">
    <property type="entry name" value="HTH-type_TetR-like_transc_reg"/>
</dbReference>
<evidence type="ECO:0000259" key="5">
    <source>
        <dbReference type="PROSITE" id="PS50977"/>
    </source>
</evidence>
<evidence type="ECO:0000313" key="8">
    <source>
        <dbReference type="Proteomes" id="UP000245060"/>
    </source>
</evidence>
<evidence type="ECO:0000313" key="6">
    <source>
        <dbReference type="EMBL" id="GBG39150.1"/>
    </source>
</evidence>
<accession>A0AA37PKY5</accession>
<proteinExistence type="predicted"/>
<dbReference type="EMBL" id="BFCH01000018">
    <property type="protein sequence ID" value="GBG39150.1"/>
    <property type="molecule type" value="Genomic_DNA"/>
</dbReference>
<organism evidence="7 9">
    <name type="scientific">Mycobacterium montefiorense</name>
    <dbReference type="NCBI Taxonomy" id="154654"/>
    <lineage>
        <taxon>Bacteria</taxon>
        <taxon>Bacillati</taxon>
        <taxon>Actinomycetota</taxon>
        <taxon>Actinomycetes</taxon>
        <taxon>Mycobacteriales</taxon>
        <taxon>Mycobacteriaceae</taxon>
        <taxon>Mycobacterium</taxon>
        <taxon>Mycobacterium simiae complex</taxon>
    </lineage>
</organism>
<dbReference type="Pfam" id="PF00440">
    <property type="entry name" value="TetR_N"/>
    <property type="match status" value="1"/>
</dbReference>
<evidence type="ECO:0000313" key="9">
    <source>
        <dbReference type="Proteomes" id="UP001139505"/>
    </source>
</evidence>
<sequence>MAPGERREQLLDAGLRIIVEHGVHKVSIDAVAREAGVSRPVVYGLFEDSGQMLRALLDREEAGALLQMADAFPRIGSDGAAAAVVESLTKFLDAVQSTPERWRAVFMLVDSSTPAFRHRVEAGRRAYIAALAAFVRSAVPDDRLESVDIEMTARALFALTWDAGRLVLDDPANYPPARIAKFADATFRAMPALRGPDQALPPRSACNSDIVEQDSFS</sequence>
<evidence type="ECO:0000256" key="1">
    <source>
        <dbReference type="ARBA" id="ARBA00023015"/>
    </source>
</evidence>
<dbReference type="PROSITE" id="PS50977">
    <property type="entry name" value="HTH_TETR_2"/>
    <property type="match status" value="1"/>
</dbReference>
<reference evidence="8" key="2">
    <citation type="submission" date="2018-04" db="EMBL/GenBank/DDBJ databases">
        <title>Draft genome sequence of Mycobacterium montefiorense isolated from Japanese black salamander.</title>
        <authorList>
            <person name="Fukano H."/>
            <person name="Yoshida M."/>
            <person name="Shimizu A."/>
            <person name="Iwao H."/>
            <person name="Kurata O."/>
            <person name="Katayama Y."/>
            <person name="Omatsu T."/>
            <person name="Mizutani T."/>
            <person name="Wada S."/>
            <person name="Hoshino Y."/>
        </authorList>
    </citation>
    <scope>NUCLEOTIDE SEQUENCE [LARGE SCALE GENOMIC DNA]</scope>
    <source>
        <strain evidence="8">BS</strain>
    </source>
</reference>
<reference evidence="7" key="3">
    <citation type="journal article" date="2022" name="Microbiol. Resour. Announc.">
        <title>Draft Genome Sequences of Eight Mycobacterium montefiorense Strains Isolated from Salamanders in Captivity.</title>
        <authorList>
            <person name="Komine T."/>
            <person name="Ihara H."/>
            <person name="Fukano H."/>
            <person name="Hoshino Y."/>
            <person name="Kurata O."/>
            <person name="Wada S."/>
        </authorList>
    </citation>
    <scope>NUCLEOTIDE SEQUENCE</scope>
    <source>
        <strain evidence="7">NJB18185</strain>
    </source>
</reference>
<evidence type="ECO:0000256" key="2">
    <source>
        <dbReference type="ARBA" id="ARBA00023125"/>
    </source>
</evidence>
<keyword evidence="2 4" id="KW-0238">DNA-binding</keyword>
<dbReference type="AlphaFoldDB" id="A0AA37PKY5"/>
<reference evidence="6" key="1">
    <citation type="journal article" date="2018" name="Genome Announc.">
        <title>Draft Genome Sequence of Mycobacterium montefiorense Isolated from Japanese Black Salamander (Hynobius nigrescens).</title>
        <authorList>
            <person name="Fukano H."/>
            <person name="Yoshida M."/>
            <person name="Shimizu A."/>
            <person name="Iwao H."/>
            <person name="Katayama Y."/>
            <person name="Omatsu T."/>
            <person name="Mizutani T."/>
            <person name="Kurata O."/>
            <person name="Wada S."/>
            <person name="Hoshino Y."/>
        </authorList>
    </citation>
    <scope>NUCLEOTIDE SEQUENCE</scope>
    <source>
        <strain evidence="6">BS</strain>
    </source>
</reference>